<proteinExistence type="predicted"/>
<dbReference type="GO" id="GO:0008168">
    <property type="term" value="F:methyltransferase activity"/>
    <property type="evidence" value="ECO:0007669"/>
    <property type="project" value="UniProtKB-KW"/>
</dbReference>
<evidence type="ECO:0000313" key="2">
    <source>
        <dbReference type="Proteomes" id="UP000198588"/>
    </source>
</evidence>
<dbReference type="GO" id="GO:0032259">
    <property type="term" value="P:methylation"/>
    <property type="evidence" value="ECO:0007669"/>
    <property type="project" value="UniProtKB-KW"/>
</dbReference>
<sequence>MVFRLKERLGRKFEEEVQFFKGWQKDKKRVGCAHANVRSSRASYGKCY</sequence>
<protein>
    <submittedName>
        <fullName evidence="1">Phosphatidylethanolamine/phosphatidyl-N-methylethanolamine N-methyltransferase</fullName>
    </submittedName>
</protein>
<dbReference type="Proteomes" id="UP000198588">
    <property type="component" value="Unassembled WGS sequence"/>
</dbReference>
<name>A0A1G5ZZ79_9HYPH</name>
<evidence type="ECO:0000313" key="1">
    <source>
        <dbReference type="EMBL" id="SDB00069.1"/>
    </source>
</evidence>
<keyword evidence="1" id="KW-0808">Transferase</keyword>
<gene>
    <name evidence="1" type="ORF">SAMN02927914_06842</name>
</gene>
<dbReference type="EMBL" id="FMXM01000089">
    <property type="protein sequence ID" value="SDB00069.1"/>
    <property type="molecule type" value="Genomic_DNA"/>
</dbReference>
<accession>A0A1G5ZZ79</accession>
<organism evidence="1 2">
    <name type="scientific">Mesorhizobium qingshengii</name>
    <dbReference type="NCBI Taxonomy" id="1165689"/>
    <lineage>
        <taxon>Bacteria</taxon>
        <taxon>Pseudomonadati</taxon>
        <taxon>Pseudomonadota</taxon>
        <taxon>Alphaproteobacteria</taxon>
        <taxon>Hyphomicrobiales</taxon>
        <taxon>Phyllobacteriaceae</taxon>
        <taxon>Mesorhizobium</taxon>
    </lineage>
</organism>
<keyword evidence="1" id="KW-0489">Methyltransferase</keyword>
<reference evidence="1 2" key="1">
    <citation type="submission" date="2016-10" db="EMBL/GenBank/DDBJ databases">
        <authorList>
            <person name="de Groot N.N."/>
        </authorList>
    </citation>
    <scope>NUCLEOTIDE SEQUENCE [LARGE SCALE GENOMIC DNA]</scope>
    <source>
        <strain evidence="1 2">CGMCC 1.12097</strain>
    </source>
</reference>
<dbReference type="AlphaFoldDB" id="A0A1G5ZZ79"/>